<organism evidence="2 3">
    <name type="scientific">Mycobacterium pseudoshottsii</name>
    <dbReference type="NCBI Taxonomy" id="265949"/>
    <lineage>
        <taxon>Bacteria</taxon>
        <taxon>Bacillati</taxon>
        <taxon>Actinomycetota</taxon>
        <taxon>Actinomycetes</taxon>
        <taxon>Mycobacteriales</taxon>
        <taxon>Mycobacteriaceae</taxon>
        <taxon>Mycobacterium</taxon>
        <taxon>Mycobacterium ulcerans group</taxon>
    </lineage>
</organism>
<gene>
    <name evidence="2" type="ORF">NJB1907Z4_C29770</name>
</gene>
<dbReference type="PANTHER" id="PTHR37809">
    <property type="entry name" value="RIBOSOMAL PROTEIN S12 METHYLTHIOTRANSFERASE ACCESSORY FACTOR YCAO"/>
    <property type="match status" value="1"/>
</dbReference>
<protein>
    <recommendedName>
        <fullName evidence="1">YcaO domain-containing protein</fullName>
    </recommendedName>
</protein>
<dbReference type="Gene3D" id="3.30.1330.230">
    <property type="match status" value="1"/>
</dbReference>
<dbReference type="PANTHER" id="PTHR37809:SF1">
    <property type="entry name" value="RIBOSOMAL PROTEIN S12 METHYLTHIOTRANSFERASE ACCESSORY FACTOR YCAO"/>
    <property type="match status" value="1"/>
</dbReference>
<reference evidence="2" key="1">
    <citation type="submission" date="2022-06" db="EMBL/GenBank/DDBJ databases">
        <title>Complete genome sequence of Mycobacterium pseudoshottsii NJB1907-Z4.</title>
        <authorList>
            <person name="Komine T."/>
            <person name="Fukano H."/>
            <person name="Wada S."/>
        </authorList>
    </citation>
    <scope>NUCLEOTIDE SEQUENCE</scope>
    <source>
        <strain evidence="2">NJB1907-Z4</strain>
    </source>
</reference>
<name>A0A9N7LTH0_9MYCO</name>
<dbReference type="PROSITE" id="PS51664">
    <property type="entry name" value="YCAO"/>
    <property type="match status" value="1"/>
</dbReference>
<evidence type="ECO:0000313" key="3">
    <source>
        <dbReference type="Proteomes" id="UP001058626"/>
    </source>
</evidence>
<dbReference type="EMBL" id="AP026367">
    <property type="protein sequence ID" value="BDN82762.1"/>
    <property type="molecule type" value="Genomic_DNA"/>
</dbReference>
<sequence>MLTIAASAANVRHQHGERQLPLTESEAHGMGLLEELGLTAQFRYYGGDPTAWHCELFDTNSQARQGIGFGKGQVAEARVGALYEALEHYLIHRESLTPFNIELLPCGQIAHSALSGEAYAAILADQPDNHIACRRYQTIDGSDTLAIPQFLSNPWWAEAATAERRAEVGDTADYTAVARYSSNNGSAIGTSRTEATVHAINEAIERDALSLFLAKTFLAEEPDAPVALATETLPNELLELLRRVQNRIGRQVWLIDITTDLGVPSTLAYSPGSRGRYLLGSGASLSRHYSVYRALTELVQVQLEQERAGAGQAAKRVLAISQLADYPGLQAAMALDLSRFATSMSATGFIDTLVASTPDEHLQQLLQMLHSRGFTAYFRHLHTSSNGVTAVHTHIPGLEHFHLITDAAVVPGQRGLAAIGLR</sequence>
<dbReference type="AlphaFoldDB" id="A0A9N7LTH0"/>
<accession>A0A9N7LTH0</accession>
<dbReference type="InterPro" id="IPR003776">
    <property type="entry name" value="YcaO-like_dom"/>
</dbReference>
<feature type="domain" description="YcaO" evidence="1">
    <location>
        <begin position="68"/>
        <end position="422"/>
    </location>
</feature>
<evidence type="ECO:0000259" key="1">
    <source>
        <dbReference type="PROSITE" id="PS51664"/>
    </source>
</evidence>
<proteinExistence type="predicted"/>
<keyword evidence="3" id="KW-1185">Reference proteome</keyword>
<evidence type="ECO:0000313" key="2">
    <source>
        <dbReference type="EMBL" id="BDN82762.1"/>
    </source>
</evidence>
<dbReference type="RefSeq" id="WP_020787304.1">
    <property type="nucleotide sequence ID" value="NZ_AP026367.1"/>
</dbReference>
<dbReference type="Proteomes" id="UP001058626">
    <property type="component" value="Chromosome"/>
</dbReference>
<dbReference type="Pfam" id="PF02624">
    <property type="entry name" value="YcaO"/>
    <property type="match status" value="1"/>
</dbReference>